<comment type="caution">
    <text evidence="2">The sequence shown here is derived from an EMBL/GenBank/DDBJ whole genome shotgun (WGS) entry which is preliminary data.</text>
</comment>
<organism evidence="2 3">
    <name type="scientific">Persicirhabdus sediminis</name>
    <dbReference type="NCBI Taxonomy" id="454144"/>
    <lineage>
        <taxon>Bacteria</taxon>
        <taxon>Pseudomonadati</taxon>
        <taxon>Verrucomicrobiota</taxon>
        <taxon>Verrucomicrobiia</taxon>
        <taxon>Verrucomicrobiales</taxon>
        <taxon>Verrucomicrobiaceae</taxon>
        <taxon>Persicirhabdus</taxon>
    </lineage>
</organism>
<name>A0A8J7SJI7_9BACT</name>
<protein>
    <submittedName>
        <fullName evidence="2">Uncharacterized protein</fullName>
    </submittedName>
</protein>
<keyword evidence="3" id="KW-1185">Reference proteome</keyword>
<proteinExistence type="predicted"/>
<accession>A0A8J7SJI7</accession>
<sequence>MISQLLSCSKLGLLAGCVFLVSCASEQSVSKLPSPNKVSENPAAQQKYRAAVQDFEMIKADQEPINSQRVEQLYDGGTRNYYGEGYVITKHSQLELNEGVRGFWKGTTITMNRSITGGRPITYSTRAFHADGVIPIY</sequence>
<keyword evidence="1" id="KW-0732">Signal</keyword>
<dbReference type="RefSeq" id="WP_200312195.1">
    <property type="nucleotide sequence ID" value="NZ_JAENIM010000044.1"/>
</dbReference>
<dbReference type="AlphaFoldDB" id="A0A8J7SJI7"/>
<feature type="chain" id="PRO_5035189531" evidence="1">
    <location>
        <begin position="25"/>
        <end position="137"/>
    </location>
</feature>
<feature type="signal peptide" evidence="1">
    <location>
        <begin position="1"/>
        <end position="24"/>
    </location>
</feature>
<dbReference type="Proteomes" id="UP000624703">
    <property type="component" value="Unassembled WGS sequence"/>
</dbReference>
<evidence type="ECO:0000313" key="3">
    <source>
        <dbReference type="Proteomes" id="UP000624703"/>
    </source>
</evidence>
<gene>
    <name evidence="2" type="ORF">JIN82_13545</name>
</gene>
<dbReference type="EMBL" id="JAENIM010000044">
    <property type="protein sequence ID" value="MBK1792180.1"/>
    <property type="molecule type" value="Genomic_DNA"/>
</dbReference>
<evidence type="ECO:0000313" key="2">
    <source>
        <dbReference type="EMBL" id="MBK1792180.1"/>
    </source>
</evidence>
<evidence type="ECO:0000256" key="1">
    <source>
        <dbReference type="SAM" id="SignalP"/>
    </source>
</evidence>
<reference evidence="2" key="1">
    <citation type="submission" date="2021-01" db="EMBL/GenBank/DDBJ databases">
        <title>Modified the classification status of verrucomicrobia.</title>
        <authorList>
            <person name="Feng X."/>
        </authorList>
    </citation>
    <scope>NUCLEOTIDE SEQUENCE</scope>
    <source>
        <strain evidence="2">_KCTC 22039</strain>
    </source>
</reference>